<evidence type="ECO:0000256" key="1">
    <source>
        <dbReference type="SAM" id="MobiDB-lite"/>
    </source>
</evidence>
<feature type="region of interest" description="Disordered" evidence="1">
    <location>
        <begin position="104"/>
        <end position="135"/>
    </location>
</feature>
<reference evidence="3" key="1">
    <citation type="submission" date="2018-11" db="EMBL/GenBank/DDBJ databases">
        <authorList>
            <person name="Alioto T."/>
            <person name="Alioto T."/>
        </authorList>
    </citation>
    <scope>NUCLEOTIDE SEQUENCE</scope>
</reference>
<dbReference type="GO" id="GO:1990116">
    <property type="term" value="P:ribosome-associated ubiquitin-dependent protein catabolic process"/>
    <property type="evidence" value="ECO:0007669"/>
    <property type="project" value="TreeGrafter"/>
</dbReference>
<dbReference type="PANTHER" id="PTHR15239">
    <property type="entry name" value="NUCLEAR EXPORT MEDIATOR FACTOR NEMF"/>
    <property type="match status" value="1"/>
</dbReference>
<feature type="compositionally biased region" description="Basic and acidic residues" evidence="1">
    <location>
        <begin position="104"/>
        <end position="114"/>
    </location>
</feature>
<dbReference type="Pfam" id="PF11923">
    <property type="entry name" value="NFACT-C"/>
    <property type="match status" value="1"/>
</dbReference>
<dbReference type="GO" id="GO:0072344">
    <property type="term" value="P:rescue of stalled ribosome"/>
    <property type="evidence" value="ECO:0007669"/>
    <property type="project" value="TreeGrafter"/>
</dbReference>
<dbReference type="InterPro" id="IPR051608">
    <property type="entry name" value="RQC_Subunit_NEMF"/>
</dbReference>
<dbReference type="Proteomes" id="UP000596742">
    <property type="component" value="Unassembled WGS sequence"/>
</dbReference>
<dbReference type="OrthoDB" id="207084at2759"/>
<feature type="compositionally biased region" description="Basic residues" evidence="1">
    <location>
        <begin position="56"/>
        <end position="66"/>
    </location>
</feature>
<feature type="domain" description="NFACT protein C-terminal" evidence="2">
    <location>
        <begin position="131"/>
        <end position="223"/>
    </location>
</feature>
<evidence type="ECO:0000259" key="2">
    <source>
        <dbReference type="Pfam" id="PF11923"/>
    </source>
</evidence>
<proteinExistence type="predicted"/>
<organism evidence="3 4">
    <name type="scientific">Mytilus galloprovincialis</name>
    <name type="common">Mediterranean mussel</name>
    <dbReference type="NCBI Taxonomy" id="29158"/>
    <lineage>
        <taxon>Eukaryota</taxon>
        <taxon>Metazoa</taxon>
        <taxon>Spiralia</taxon>
        <taxon>Lophotrochozoa</taxon>
        <taxon>Mollusca</taxon>
        <taxon>Bivalvia</taxon>
        <taxon>Autobranchia</taxon>
        <taxon>Pteriomorphia</taxon>
        <taxon>Mytilida</taxon>
        <taxon>Mytiloidea</taxon>
        <taxon>Mytilidae</taxon>
        <taxon>Mytilinae</taxon>
        <taxon>Mytilus</taxon>
    </lineage>
</organism>
<name>A0A8B6GAG9_MYTGA</name>
<feature type="region of interest" description="Disordered" evidence="1">
    <location>
        <begin position="40"/>
        <end position="85"/>
    </location>
</feature>
<dbReference type="GO" id="GO:0043023">
    <property type="term" value="F:ribosomal large subunit binding"/>
    <property type="evidence" value="ECO:0007669"/>
    <property type="project" value="TreeGrafter"/>
</dbReference>
<protein>
    <recommendedName>
        <fullName evidence="2">NFACT protein C-terminal domain-containing protein</fullName>
    </recommendedName>
</protein>
<evidence type="ECO:0000313" key="4">
    <source>
        <dbReference type="Proteomes" id="UP000596742"/>
    </source>
</evidence>
<feature type="compositionally biased region" description="Acidic residues" evidence="1">
    <location>
        <begin position="115"/>
        <end position="125"/>
    </location>
</feature>
<dbReference type="InterPro" id="IPR021846">
    <property type="entry name" value="NFACT-C"/>
</dbReference>
<comment type="caution">
    <text evidence="3">The sequence shown here is derived from an EMBL/GenBank/DDBJ whole genome shotgun (WGS) entry which is preliminary data.</text>
</comment>
<accession>A0A8B6GAG9</accession>
<dbReference type="AlphaFoldDB" id="A0A8B6GAG9"/>
<dbReference type="GO" id="GO:1990112">
    <property type="term" value="C:RQC complex"/>
    <property type="evidence" value="ECO:0007669"/>
    <property type="project" value="TreeGrafter"/>
</dbReference>
<keyword evidence="4" id="KW-1185">Reference proteome</keyword>
<sequence length="233" mass="26412">MGLLRYILVPRGCFRLSRYPITIVSVVPPGMCLDSRYLPSLSVSSSGPREEEQSTKKSKKARKSQKLHSVPQQNQQKGGRKMPVVSMTTTIHIEDEDFKEIYNKEKIPKTKDPLEDGESDEENEDDSKQKSEDIQILDSLTGLPVPEDELLYAVPVCGPYNALLNYKYKVKLQPGSTKRGKACKLALNMFLHDRHIQQREKDLTKILKDADVSRNLPGKVKVSAPNIHKVKRK</sequence>
<dbReference type="GO" id="GO:0000049">
    <property type="term" value="F:tRNA binding"/>
    <property type="evidence" value="ECO:0007669"/>
    <property type="project" value="TreeGrafter"/>
</dbReference>
<dbReference type="PANTHER" id="PTHR15239:SF6">
    <property type="entry name" value="RIBOSOME QUALITY CONTROL COMPLEX SUBUNIT NEMF"/>
    <property type="match status" value="1"/>
</dbReference>
<evidence type="ECO:0000313" key="3">
    <source>
        <dbReference type="EMBL" id="VDI61273.1"/>
    </source>
</evidence>
<gene>
    <name evidence="3" type="ORF">MGAL_10B062841</name>
</gene>
<dbReference type="EMBL" id="UYJE01008119">
    <property type="protein sequence ID" value="VDI61273.1"/>
    <property type="molecule type" value="Genomic_DNA"/>
</dbReference>